<accession>A0A8S1HN85</accession>
<feature type="compositionally biased region" description="Basic and acidic residues" evidence="1">
    <location>
        <begin position="35"/>
        <end position="53"/>
    </location>
</feature>
<evidence type="ECO:0000256" key="1">
    <source>
        <dbReference type="SAM" id="MobiDB-lite"/>
    </source>
</evidence>
<dbReference type="EMBL" id="CAJGYM010000046">
    <property type="protein sequence ID" value="CAD6194620.1"/>
    <property type="molecule type" value="Genomic_DNA"/>
</dbReference>
<organism evidence="2 3">
    <name type="scientific">Caenorhabditis auriculariae</name>
    <dbReference type="NCBI Taxonomy" id="2777116"/>
    <lineage>
        <taxon>Eukaryota</taxon>
        <taxon>Metazoa</taxon>
        <taxon>Ecdysozoa</taxon>
        <taxon>Nematoda</taxon>
        <taxon>Chromadorea</taxon>
        <taxon>Rhabditida</taxon>
        <taxon>Rhabditina</taxon>
        <taxon>Rhabditomorpha</taxon>
        <taxon>Rhabditoidea</taxon>
        <taxon>Rhabditidae</taxon>
        <taxon>Peloderinae</taxon>
        <taxon>Caenorhabditis</taxon>
    </lineage>
</organism>
<gene>
    <name evidence="2" type="ORF">CAUJ_LOCUS10539</name>
</gene>
<feature type="compositionally biased region" description="Polar residues" evidence="1">
    <location>
        <begin position="18"/>
        <end position="27"/>
    </location>
</feature>
<proteinExistence type="predicted"/>
<dbReference type="Proteomes" id="UP000835052">
    <property type="component" value="Unassembled WGS sequence"/>
</dbReference>
<comment type="caution">
    <text evidence="2">The sequence shown here is derived from an EMBL/GenBank/DDBJ whole genome shotgun (WGS) entry which is preliminary data.</text>
</comment>
<evidence type="ECO:0000313" key="2">
    <source>
        <dbReference type="EMBL" id="CAD6194620.1"/>
    </source>
</evidence>
<name>A0A8S1HN85_9PELO</name>
<evidence type="ECO:0000313" key="3">
    <source>
        <dbReference type="Proteomes" id="UP000835052"/>
    </source>
</evidence>
<keyword evidence="3" id="KW-1185">Reference proteome</keyword>
<reference evidence="2" key="1">
    <citation type="submission" date="2020-10" db="EMBL/GenBank/DDBJ databases">
        <authorList>
            <person name="Kikuchi T."/>
        </authorList>
    </citation>
    <scope>NUCLEOTIDE SEQUENCE</scope>
    <source>
        <strain evidence="2">NKZ352</strain>
    </source>
</reference>
<feature type="region of interest" description="Disordered" evidence="1">
    <location>
        <begin position="1"/>
        <end position="53"/>
    </location>
</feature>
<protein>
    <submittedName>
        <fullName evidence="2">Uncharacterized protein</fullName>
    </submittedName>
</protein>
<dbReference type="AlphaFoldDB" id="A0A8S1HN85"/>
<sequence>MVATHIWSDGGQEDECFQLQNEPSSGQRTEDDEWPPSRDHQKACFEPRTGQDVDKKLQGTGAWSLLDNELRIETLWVDRARRPRKSSSKDFQRVYGRARSIRLATGGVV</sequence>